<comment type="caution">
    <text evidence="2">The sequence shown here is derived from an EMBL/GenBank/DDBJ whole genome shotgun (WGS) entry which is preliminary data.</text>
</comment>
<proteinExistence type="predicted"/>
<gene>
    <name evidence="2" type="ORF">C8R41DRAFT_829070</name>
</gene>
<name>A0ABQ8VHP1_9AGAR</name>
<evidence type="ECO:0000256" key="1">
    <source>
        <dbReference type="SAM" id="SignalP"/>
    </source>
</evidence>
<dbReference type="EMBL" id="JANVFT010000032">
    <property type="protein sequence ID" value="KAJ4494454.1"/>
    <property type="molecule type" value="Genomic_DNA"/>
</dbReference>
<organism evidence="2 3">
    <name type="scientific">Lentinula lateritia</name>
    <dbReference type="NCBI Taxonomy" id="40482"/>
    <lineage>
        <taxon>Eukaryota</taxon>
        <taxon>Fungi</taxon>
        <taxon>Dikarya</taxon>
        <taxon>Basidiomycota</taxon>
        <taxon>Agaricomycotina</taxon>
        <taxon>Agaricomycetes</taxon>
        <taxon>Agaricomycetidae</taxon>
        <taxon>Agaricales</taxon>
        <taxon>Marasmiineae</taxon>
        <taxon>Omphalotaceae</taxon>
        <taxon>Lentinula</taxon>
    </lineage>
</organism>
<feature type="chain" id="PRO_5046188305" evidence="1">
    <location>
        <begin position="18"/>
        <end position="91"/>
    </location>
</feature>
<sequence length="91" mass="10098">MYSWSVALLLHNQIVLAIRDCQRTSLPRGGVECSQVAPIIGKLRTSFPAGQDRIQGPGRWGLFSRMSFIPLVILDIKMFSEDSLQSSSGNF</sequence>
<evidence type="ECO:0000313" key="3">
    <source>
        <dbReference type="Proteomes" id="UP001150217"/>
    </source>
</evidence>
<reference evidence="2" key="1">
    <citation type="submission" date="2022-08" db="EMBL/GenBank/DDBJ databases">
        <title>A Global Phylogenomic Analysis of the Shiitake Genus Lentinula.</title>
        <authorList>
            <consortium name="DOE Joint Genome Institute"/>
            <person name="Sierra-Patev S."/>
            <person name="Min B."/>
            <person name="Naranjo-Ortiz M."/>
            <person name="Looney B."/>
            <person name="Konkel Z."/>
            <person name="Slot J.C."/>
            <person name="Sakamoto Y."/>
            <person name="Steenwyk J.L."/>
            <person name="Rokas A."/>
            <person name="Carro J."/>
            <person name="Camarero S."/>
            <person name="Ferreira P."/>
            <person name="Molpeceres G."/>
            <person name="Ruiz-Duenas F.J."/>
            <person name="Serrano A."/>
            <person name="Henrissat B."/>
            <person name="Drula E."/>
            <person name="Hughes K.W."/>
            <person name="Mata J.L."/>
            <person name="Ishikawa N.K."/>
            <person name="Vargas-Isla R."/>
            <person name="Ushijima S."/>
            <person name="Smith C.A."/>
            <person name="Ahrendt S."/>
            <person name="Andreopoulos W."/>
            <person name="He G."/>
            <person name="Labutti K."/>
            <person name="Lipzen A."/>
            <person name="Ng V."/>
            <person name="Riley R."/>
            <person name="Sandor L."/>
            <person name="Barry K."/>
            <person name="Martinez A.T."/>
            <person name="Xiao Y."/>
            <person name="Gibbons J.G."/>
            <person name="Terashima K."/>
            <person name="Grigoriev I.V."/>
            <person name="Hibbett D.S."/>
        </authorList>
    </citation>
    <scope>NUCLEOTIDE SEQUENCE</scope>
    <source>
        <strain evidence="2">RHP3577 ss4</strain>
    </source>
</reference>
<feature type="signal peptide" evidence="1">
    <location>
        <begin position="1"/>
        <end position="17"/>
    </location>
</feature>
<keyword evidence="3" id="KW-1185">Reference proteome</keyword>
<protein>
    <submittedName>
        <fullName evidence="2">Uncharacterized protein</fullName>
    </submittedName>
</protein>
<accession>A0ABQ8VHP1</accession>
<evidence type="ECO:0000313" key="2">
    <source>
        <dbReference type="EMBL" id="KAJ4494454.1"/>
    </source>
</evidence>
<dbReference type="Proteomes" id="UP001150217">
    <property type="component" value="Unassembled WGS sequence"/>
</dbReference>
<keyword evidence="1" id="KW-0732">Signal</keyword>